<organism evidence="3 4">
    <name type="scientific">Corallococcus macrosporus DSM 14697</name>
    <dbReference type="NCBI Taxonomy" id="1189310"/>
    <lineage>
        <taxon>Bacteria</taxon>
        <taxon>Pseudomonadati</taxon>
        <taxon>Myxococcota</taxon>
        <taxon>Myxococcia</taxon>
        <taxon>Myxococcales</taxon>
        <taxon>Cystobacterineae</taxon>
        <taxon>Myxococcaceae</taxon>
        <taxon>Corallococcus</taxon>
    </lineage>
</organism>
<dbReference type="Proteomes" id="UP000217343">
    <property type="component" value="Chromosome"/>
</dbReference>
<sequence>MSGGERPILLVEDNPDDVDLTLRAFKRAGVSRRVDVVTDGVEALDYLFCRAGHAARAGQPPPAVVLLDLKLPRLDGHEVLRHIRADPRTRLLPVVILSSSVEEEDVVRGYGGGANSYVRKPVSYTEFVEAARQLGLYWLALDHGAPVEPFPGARG</sequence>
<dbReference type="AlphaFoldDB" id="A0A250JLH2"/>
<evidence type="ECO:0000256" key="1">
    <source>
        <dbReference type="PROSITE-ProRule" id="PRU00169"/>
    </source>
</evidence>
<name>A0A250JLH2_9BACT</name>
<evidence type="ECO:0000313" key="3">
    <source>
        <dbReference type="EMBL" id="ATB44715.1"/>
    </source>
</evidence>
<feature type="domain" description="Response regulatory" evidence="2">
    <location>
        <begin position="7"/>
        <end position="135"/>
    </location>
</feature>
<proteinExistence type="predicted"/>
<keyword evidence="4" id="KW-1185">Reference proteome</keyword>
<dbReference type="GO" id="GO:0000160">
    <property type="term" value="P:phosphorelay signal transduction system"/>
    <property type="evidence" value="ECO:0007669"/>
    <property type="project" value="InterPro"/>
</dbReference>
<dbReference type="OrthoDB" id="9793549at2"/>
<dbReference type="SMART" id="SM00448">
    <property type="entry name" value="REC"/>
    <property type="match status" value="1"/>
</dbReference>
<dbReference type="KEGG" id="mmas:MYMAC_000286"/>
<accession>A0A250JLH2</accession>
<dbReference type="EMBL" id="CP022203">
    <property type="protein sequence ID" value="ATB44715.1"/>
    <property type="molecule type" value="Genomic_DNA"/>
</dbReference>
<evidence type="ECO:0000313" key="4">
    <source>
        <dbReference type="Proteomes" id="UP000217343"/>
    </source>
</evidence>
<dbReference type="Gene3D" id="3.40.50.2300">
    <property type="match status" value="1"/>
</dbReference>
<evidence type="ECO:0000259" key="2">
    <source>
        <dbReference type="PROSITE" id="PS50110"/>
    </source>
</evidence>
<dbReference type="Pfam" id="PF00072">
    <property type="entry name" value="Response_reg"/>
    <property type="match status" value="1"/>
</dbReference>
<dbReference type="CDD" id="cd17557">
    <property type="entry name" value="REC_Rcp-like"/>
    <property type="match status" value="1"/>
</dbReference>
<dbReference type="PANTHER" id="PTHR44520:SF1">
    <property type="entry name" value="TWO-COMPONENT SYSTEM REGULATORY PROTEIN"/>
    <property type="match status" value="1"/>
</dbReference>
<dbReference type="InterPro" id="IPR011006">
    <property type="entry name" value="CheY-like_superfamily"/>
</dbReference>
<dbReference type="PANTHER" id="PTHR44520">
    <property type="entry name" value="RESPONSE REGULATOR RCP1-RELATED"/>
    <property type="match status" value="1"/>
</dbReference>
<keyword evidence="1" id="KW-0597">Phosphoprotein</keyword>
<dbReference type="PROSITE" id="PS50110">
    <property type="entry name" value="RESPONSE_REGULATORY"/>
    <property type="match status" value="1"/>
</dbReference>
<dbReference type="RefSeq" id="WP_013936557.1">
    <property type="nucleotide sequence ID" value="NZ_CP022203.1"/>
</dbReference>
<dbReference type="InterPro" id="IPR052893">
    <property type="entry name" value="TCS_response_regulator"/>
</dbReference>
<dbReference type="InterPro" id="IPR001789">
    <property type="entry name" value="Sig_transdc_resp-reg_receiver"/>
</dbReference>
<dbReference type="SUPFAM" id="SSF52172">
    <property type="entry name" value="CheY-like"/>
    <property type="match status" value="1"/>
</dbReference>
<feature type="modified residue" description="4-aspartylphosphate" evidence="1">
    <location>
        <position position="68"/>
    </location>
</feature>
<reference evidence="3 4" key="1">
    <citation type="submission" date="2017-06" db="EMBL/GenBank/DDBJ databases">
        <title>Sequencing and comparative analysis of myxobacterial genomes.</title>
        <authorList>
            <person name="Rupp O."/>
            <person name="Goesmann A."/>
            <person name="Sogaard-Andersen L."/>
        </authorList>
    </citation>
    <scope>NUCLEOTIDE SEQUENCE [LARGE SCALE GENOMIC DNA]</scope>
    <source>
        <strain evidence="3 4">DSM 14697</strain>
    </source>
</reference>
<gene>
    <name evidence="3" type="ORF">MYMAC_000286</name>
</gene>
<protein>
    <submittedName>
        <fullName evidence="3">Two-component system response regulator</fullName>
    </submittedName>
</protein>